<feature type="domain" description="Glycosyltransferase subfamily 4-like N-terminal" evidence="2">
    <location>
        <begin position="14"/>
        <end position="179"/>
    </location>
</feature>
<feature type="domain" description="Glycosyl transferase family 1" evidence="1">
    <location>
        <begin position="189"/>
        <end position="353"/>
    </location>
</feature>
<evidence type="ECO:0000313" key="3">
    <source>
        <dbReference type="EMBL" id="MFD2671201.1"/>
    </source>
</evidence>
<evidence type="ECO:0000259" key="2">
    <source>
        <dbReference type="Pfam" id="PF13439"/>
    </source>
</evidence>
<keyword evidence="3" id="KW-0328">Glycosyltransferase</keyword>
<dbReference type="InterPro" id="IPR001296">
    <property type="entry name" value="Glyco_trans_1"/>
</dbReference>
<keyword evidence="4" id="KW-1185">Reference proteome</keyword>
<name>A0ABW5R8V5_9BACL</name>
<sequence>MKVALFTDTYIPDVNGVAKTLGRWVDFLDDKGISCKVFAPSHEMTNDGIDQNIVERFHSIPFLLYPECRLGIPNPIHIRRTLKELQPDIIHVATPFNMGLYGQRYAKRHGIPLVASYHTHFDQYLGYYKINWVESILWKYMTWFHQDCEKIYVPSRSTQTYLEERGFEHLEIWSRGIDSKQFNPYVDRQDVLRAHGVDPDKFMILFVGRLAPEKGIDVLFDAFAKLPEDIRANSQLVLAGDGPLYKELLEQYEHDPNVKLLGFVKGEPLSKLYAAADVFLFPSATETFGNVVLEAMACGTPVIGAHAGGVKDNIQHRKTGMLCPPEQAEQFAASVEELYRDVTLRELMSAEARAYAMEQSWDAIFERLLKSYREVIANRDQVPTDFVDIHAN</sequence>
<reference evidence="4" key="1">
    <citation type="journal article" date="2019" name="Int. J. Syst. Evol. Microbiol.">
        <title>The Global Catalogue of Microorganisms (GCM) 10K type strain sequencing project: providing services to taxonomists for standard genome sequencing and annotation.</title>
        <authorList>
            <consortium name="The Broad Institute Genomics Platform"/>
            <consortium name="The Broad Institute Genome Sequencing Center for Infectious Disease"/>
            <person name="Wu L."/>
            <person name="Ma J."/>
        </authorList>
    </citation>
    <scope>NUCLEOTIDE SEQUENCE [LARGE SCALE GENOMIC DNA]</scope>
    <source>
        <strain evidence="4">KCTC 33676</strain>
    </source>
</reference>
<protein>
    <submittedName>
        <fullName evidence="3">Glycosyltransferase family 4 protein</fullName>
        <ecNumber evidence="3">2.4.-.-</ecNumber>
    </submittedName>
</protein>
<comment type="caution">
    <text evidence="3">The sequence shown here is derived from an EMBL/GenBank/DDBJ whole genome shotgun (WGS) entry which is preliminary data.</text>
</comment>
<dbReference type="Gene3D" id="3.40.50.2000">
    <property type="entry name" value="Glycogen Phosphorylase B"/>
    <property type="match status" value="2"/>
</dbReference>
<proteinExistence type="predicted"/>
<dbReference type="PANTHER" id="PTHR45947">
    <property type="entry name" value="SULFOQUINOVOSYL TRANSFERASE SQD2"/>
    <property type="match status" value="1"/>
</dbReference>
<dbReference type="GO" id="GO:0016757">
    <property type="term" value="F:glycosyltransferase activity"/>
    <property type="evidence" value="ECO:0007669"/>
    <property type="project" value="UniProtKB-KW"/>
</dbReference>
<organism evidence="3 4">
    <name type="scientific">Marinicrinis sediminis</name>
    <dbReference type="NCBI Taxonomy" id="1652465"/>
    <lineage>
        <taxon>Bacteria</taxon>
        <taxon>Bacillati</taxon>
        <taxon>Bacillota</taxon>
        <taxon>Bacilli</taxon>
        <taxon>Bacillales</taxon>
        <taxon>Paenibacillaceae</taxon>
    </lineage>
</organism>
<dbReference type="EC" id="2.4.-.-" evidence="3"/>
<dbReference type="Pfam" id="PF13439">
    <property type="entry name" value="Glyco_transf_4"/>
    <property type="match status" value="1"/>
</dbReference>
<dbReference type="InterPro" id="IPR050194">
    <property type="entry name" value="Glycosyltransferase_grp1"/>
</dbReference>
<accession>A0ABW5R8V5</accession>
<dbReference type="EMBL" id="JBHUMM010000010">
    <property type="protein sequence ID" value="MFD2671201.1"/>
    <property type="molecule type" value="Genomic_DNA"/>
</dbReference>
<dbReference type="RefSeq" id="WP_379928637.1">
    <property type="nucleotide sequence ID" value="NZ_JBHUMM010000010.1"/>
</dbReference>
<gene>
    <name evidence="3" type="ORF">ACFSUC_06240</name>
</gene>
<dbReference type="CDD" id="cd03814">
    <property type="entry name" value="GT4-like"/>
    <property type="match status" value="1"/>
</dbReference>
<dbReference type="PANTHER" id="PTHR45947:SF3">
    <property type="entry name" value="SULFOQUINOVOSYL TRANSFERASE SQD2"/>
    <property type="match status" value="1"/>
</dbReference>
<evidence type="ECO:0000313" key="4">
    <source>
        <dbReference type="Proteomes" id="UP001597497"/>
    </source>
</evidence>
<dbReference type="Proteomes" id="UP001597497">
    <property type="component" value="Unassembled WGS sequence"/>
</dbReference>
<keyword evidence="3" id="KW-0808">Transferase</keyword>
<dbReference type="Pfam" id="PF00534">
    <property type="entry name" value="Glycos_transf_1"/>
    <property type="match status" value="1"/>
</dbReference>
<dbReference type="SUPFAM" id="SSF53756">
    <property type="entry name" value="UDP-Glycosyltransferase/glycogen phosphorylase"/>
    <property type="match status" value="1"/>
</dbReference>
<evidence type="ECO:0000259" key="1">
    <source>
        <dbReference type="Pfam" id="PF00534"/>
    </source>
</evidence>
<dbReference type="InterPro" id="IPR028098">
    <property type="entry name" value="Glyco_trans_4-like_N"/>
</dbReference>